<comment type="caution">
    <text evidence="2">The sequence shown here is derived from an EMBL/GenBank/DDBJ whole genome shotgun (WGS) entry which is preliminary data.</text>
</comment>
<dbReference type="PANTHER" id="PTHR23026">
    <property type="entry name" value="NADPH NITROREDUCTASE"/>
    <property type="match status" value="1"/>
</dbReference>
<feature type="domain" description="Nitroreductase" evidence="1">
    <location>
        <begin position="16"/>
        <end position="181"/>
    </location>
</feature>
<evidence type="ECO:0000259" key="1">
    <source>
        <dbReference type="Pfam" id="PF00881"/>
    </source>
</evidence>
<evidence type="ECO:0000313" key="2">
    <source>
        <dbReference type="EMBL" id="TCP33450.1"/>
    </source>
</evidence>
<name>A0A4R2PDY3_RHOSA</name>
<sequence>MQFTPEHAQALDQILTWRRDIRHFHTDPVPEPVLDELAQAMEWAPSVGNSRPWRVVRVDDPATRARLLANYESARDAGAAVYDGDDLALYKQLKLSGMAEAPVQLAVFTDTEPQAGRGLGRQTMPETLAYSTVVAIHTLWLAAHVRNLGVGWVSVLDPQAVTDTLDVPAHWQFTAYLCLGYPAYEDDRPELERRGWQANTPTPWTRR</sequence>
<organism evidence="2 3">
    <name type="scientific">Rhodothalassium salexigens DSM 2132</name>
    <dbReference type="NCBI Taxonomy" id="1188247"/>
    <lineage>
        <taxon>Bacteria</taxon>
        <taxon>Pseudomonadati</taxon>
        <taxon>Pseudomonadota</taxon>
        <taxon>Alphaproteobacteria</taxon>
        <taxon>Rhodothalassiales</taxon>
        <taxon>Rhodothalassiaceae</taxon>
        <taxon>Rhodothalassium</taxon>
    </lineage>
</organism>
<dbReference type="InterPro" id="IPR000415">
    <property type="entry name" value="Nitroreductase-like"/>
</dbReference>
<reference evidence="2 3" key="1">
    <citation type="submission" date="2019-03" db="EMBL/GenBank/DDBJ databases">
        <title>Genomic Encyclopedia of Type Strains, Phase IV (KMG-IV): sequencing the most valuable type-strain genomes for metagenomic binning, comparative biology and taxonomic classification.</title>
        <authorList>
            <person name="Goeker M."/>
        </authorList>
    </citation>
    <scope>NUCLEOTIDE SEQUENCE [LARGE SCALE GENOMIC DNA]</scope>
    <source>
        <strain evidence="2 3">DSM 2132</strain>
    </source>
</reference>
<dbReference type="Gene3D" id="3.40.109.10">
    <property type="entry name" value="NADH Oxidase"/>
    <property type="match status" value="1"/>
</dbReference>
<dbReference type="Proteomes" id="UP000295399">
    <property type="component" value="Unassembled WGS sequence"/>
</dbReference>
<evidence type="ECO:0000313" key="3">
    <source>
        <dbReference type="Proteomes" id="UP000295399"/>
    </source>
</evidence>
<dbReference type="EMBL" id="SLXO01000007">
    <property type="protein sequence ID" value="TCP33450.1"/>
    <property type="molecule type" value="Genomic_DNA"/>
</dbReference>
<dbReference type="RefSeq" id="WP_132708732.1">
    <property type="nucleotide sequence ID" value="NZ_JACIGF010000007.1"/>
</dbReference>
<dbReference type="Pfam" id="PF00881">
    <property type="entry name" value="Nitroreductase"/>
    <property type="match status" value="1"/>
</dbReference>
<proteinExistence type="predicted"/>
<dbReference type="PANTHER" id="PTHR23026:SF123">
    <property type="entry name" value="NAD(P)H NITROREDUCTASE RV3131-RELATED"/>
    <property type="match status" value="1"/>
</dbReference>
<dbReference type="InterPro" id="IPR029479">
    <property type="entry name" value="Nitroreductase"/>
</dbReference>
<gene>
    <name evidence="2" type="ORF">EV659_10760</name>
</gene>
<dbReference type="OrthoDB" id="9773807at2"/>
<protein>
    <submittedName>
        <fullName evidence="2">Cob(II)yrinic acid a,c-diamide reductase</fullName>
    </submittedName>
</protein>
<dbReference type="AlphaFoldDB" id="A0A4R2PDY3"/>
<accession>A0A4R2PDY3</accession>
<dbReference type="NCBIfam" id="TIGR02476">
    <property type="entry name" value="BluB"/>
    <property type="match status" value="1"/>
</dbReference>
<dbReference type="InterPro" id="IPR050627">
    <property type="entry name" value="Nitroreductase/BluB"/>
</dbReference>
<keyword evidence="3" id="KW-1185">Reference proteome</keyword>
<dbReference type="InterPro" id="IPR012825">
    <property type="entry name" value="BluB"/>
</dbReference>
<dbReference type="SUPFAM" id="SSF55469">
    <property type="entry name" value="FMN-dependent nitroreductase-like"/>
    <property type="match status" value="1"/>
</dbReference>
<dbReference type="GO" id="GO:0016491">
    <property type="term" value="F:oxidoreductase activity"/>
    <property type="evidence" value="ECO:0007669"/>
    <property type="project" value="InterPro"/>
</dbReference>
<dbReference type="InParanoid" id="A0A4R2PDY3"/>